<evidence type="ECO:0000313" key="8">
    <source>
        <dbReference type="Proteomes" id="UP000052023"/>
    </source>
</evidence>
<dbReference type="Gene3D" id="3.30.70.2190">
    <property type="match status" value="1"/>
</dbReference>
<evidence type="ECO:0000313" key="7">
    <source>
        <dbReference type="EMBL" id="KRR25114.1"/>
    </source>
</evidence>
<dbReference type="SUPFAM" id="SSF56176">
    <property type="entry name" value="FAD-binding/transporter-associated domain-like"/>
    <property type="match status" value="1"/>
</dbReference>
<evidence type="ECO:0000256" key="4">
    <source>
        <dbReference type="ARBA" id="ARBA00022827"/>
    </source>
</evidence>
<dbReference type="InterPro" id="IPR051264">
    <property type="entry name" value="FAD-oxidored/transferase_4"/>
</dbReference>
<dbReference type="GO" id="GO:0071949">
    <property type="term" value="F:FAD binding"/>
    <property type="evidence" value="ECO:0007669"/>
    <property type="project" value="InterPro"/>
</dbReference>
<dbReference type="FunFam" id="1.10.45.10:FF:000001">
    <property type="entry name" value="D-lactate dehydrogenase mitochondrial"/>
    <property type="match status" value="1"/>
</dbReference>
<keyword evidence="4" id="KW-0274">FAD</keyword>
<dbReference type="Gene3D" id="3.30.465.10">
    <property type="match status" value="1"/>
</dbReference>
<dbReference type="InterPro" id="IPR016164">
    <property type="entry name" value="FAD-linked_Oxase-like_C"/>
</dbReference>
<dbReference type="InterPro" id="IPR006094">
    <property type="entry name" value="Oxid_FAD_bind_N"/>
</dbReference>
<evidence type="ECO:0000256" key="1">
    <source>
        <dbReference type="ARBA" id="ARBA00001974"/>
    </source>
</evidence>
<dbReference type="PROSITE" id="PS51387">
    <property type="entry name" value="FAD_PCMH"/>
    <property type="match status" value="1"/>
</dbReference>
<comment type="cofactor">
    <cofactor evidence="1">
        <name>FAD</name>
        <dbReference type="ChEBI" id="CHEBI:57692"/>
    </cofactor>
</comment>
<dbReference type="AlphaFoldDB" id="A0A0R3MZV0"/>
<dbReference type="GO" id="GO:0016491">
    <property type="term" value="F:oxidoreductase activity"/>
    <property type="evidence" value="ECO:0007669"/>
    <property type="project" value="UniProtKB-KW"/>
</dbReference>
<dbReference type="SUPFAM" id="SSF55103">
    <property type="entry name" value="FAD-linked oxidases, C-terminal domain"/>
    <property type="match status" value="1"/>
</dbReference>
<evidence type="ECO:0000259" key="6">
    <source>
        <dbReference type="PROSITE" id="PS51387"/>
    </source>
</evidence>
<evidence type="ECO:0000256" key="3">
    <source>
        <dbReference type="ARBA" id="ARBA00022630"/>
    </source>
</evidence>
<feature type="domain" description="FAD-binding PCMH-type" evidence="6">
    <location>
        <begin position="42"/>
        <end position="221"/>
    </location>
</feature>
<comment type="similarity">
    <text evidence="2">Belongs to the FAD-binding oxidoreductase/transferase type 4 family.</text>
</comment>
<sequence length="470" mass="51274">MKKRQGMSEGFIDELHNVLGKSVVLSGADIDARYHHDLAGNPVPKPRAVVRPRTTEDVSVLLRLCHREGVPVTTQGGMTGLVRGALPNANEIVLSMERMNSVEEVDASAGVAIAQAGTPLQKLQGRVEQDGLMFPLDLGARGSCTIGGNISTNAGGNRVIRYGMTRDLILGLEVVTADGTVLKGLHKYIKNNTGIDLKQLFIGSEGILGVVTRAALRVFPAPAERQVALCALPSFGQVMALLKLARKSLGGDLTAFEVMWNAYYRQTVERVKGVVRPLPTHHPFYVLLEASGSDAERIRDGLEKMLETAMGDNLILDATLSTSNASVAAIWRIRDSSVELGRSFPFTARMGFDVSVAIDRMEEYADTLDARVKAIDPQAFTIVMGHVGDGNLHPSVYHEHTPDKHDEFEKLVYDLTGEFGGSISAEHGIGILRRPYLKMSRTEEEIETMRTLKRALDPKNILNPGRIFTV</sequence>
<proteinExistence type="inferred from homology"/>
<keyword evidence="3" id="KW-0285">Flavoprotein</keyword>
<dbReference type="PANTHER" id="PTHR43716:SF1">
    <property type="entry name" value="D-2-HYDROXYGLUTARATE DEHYDROGENASE, MITOCHONDRIAL"/>
    <property type="match status" value="1"/>
</dbReference>
<dbReference type="Pfam" id="PF02913">
    <property type="entry name" value="FAD-oxidase_C"/>
    <property type="match status" value="1"/>
</dbReference>
<dbReference type="Gene3D" id="3.30.70.2740">
    <property type="match status" value="1"/>
</dbReference>
<evidence type="ECO:0000256" key="2">
    <source>
        <dbReference type="ARBA" id="ARBA00008000"/>
    </source>
</evidence>
<accession>A0A0R3MZV0</accession>
<dbReference type="InterPro" id="IPR016171">
    <property type="entry name" value="Vanillyl_alc_oxidase_C-sub2"/>
</dbReference>
<dbReference type="Pfam" id="PF01565">
    <property type="entry name" value="FAD_binding_4"/>
    <property type="match status" value="1"/>
</dbReference>
<evidence type="ECO:0000256" key="5">
    <source>
        <dbReference type="ARBA" id="ARBA00023002"/>
    </source>
</evidence>
<name>A0A0R3MZV0_9BRAD</name>
<dbReference type="PANTHER" id="PTHR43716">
    <property type="entry name" value="D-2-HYDROXYGLUTARATE DEHYDROGENASE, MITOCHONDRIAL"/>
    <property type="match status" value="1"/>
</dbReference>
<dbReference type="Gene3D" id="1.10.45.10">
    <property type="entry name" value="Vanillyl-alcohol Oxidase, Chain A, domain 4"/>
    <property type="match status" value="1"/>
</dbReference>
<dbReference type="EMBL" id="LLYA01000146">
    <property type="protein sequence ID" value="KRR25114.1"/>
    <property type="molecule type" value="Genomic_DNA"/>
</dbReference>
<dbReference type="InterPro" id="IPR016166">
    <property type="entry name" value="FAD-bd_PCMH"/>
</dbReference>
<dbReference type="GO" id="GO:0022904">
    <property type="term" value="P:respiratory electron transport chain"/>
    <property type="evidence" value="ECO:0007669"/>
    <property type="project" value="TreeGrafter"/>
</dbReference>
<keyword evidence="8" id="KW-1185">Reference proteome</keyword>
<dbReference type="Proteomes" id="UP000052023">
    <property type="component" value="Unassembled WGS sequence"/>
</dbReference>
<dbReference type="InterPro" id="IPR016169">
    <property type="entry name" value="FAD-bd_PCMH_sub2"/>
</dbReference>
<gene>
    <name evidence="7" type="ORF">CQ13_23840</name>
</gene>
<dbReference type="InterPro" id="IPR036318">
    <property type="entry name" value="FAD-bd_PCMH-like_sf"/>
</dbReference>
<keyword evidence="5" id="KW-0560">Oxidoreductase</keyword>
<protein>
    <recommendedName>
        <fullName evidence="6">FAD-binding PCMH-type domain-containing protein</fullName>
    </recommendedName>
</protein>
<organism evidence="7 8">
    <name type="scientific">Bradyrhizobium retamae</name>
    <dbReference type="NCBI Taxonomy" id="1300035"/>
    <lineage>
        <taxon>Bacteria</taxon>
        <taxon>Pseudomonadati</taxon>
        <taxon>Pseudomonadota</taxon>
        <taxon>Alphaproteobacteria</taxon>
        <taxon>Hyphomicrobiales</taxon>
        <taxon>Nitrobacteraceae</taxon>
        <taxon>Bradyrhizobium</taxon>
    </lineage>
</organism>
<dbReference type="InterPro" id="IPR004113">
    <property type="entry name" value="FAD-bd_oxidored_4_C"/>
</dbReference>
<reference evidence="7 8" key="1">
    <citation type="submission" date="2014-03" db="EMBL/GenBank/DDBJ databases">
        <title>Bradyrhizobium valentinum sp. nov., isolated from effective nodules of Lupinus mariae-josephae, a lupine endemic of basic-lime soils in Eastern Spain.</title>
        <authorList>
            <person name="Duran D."/>
            <person name="Rey L."/>
            <person name="Navarro A."/>
            <person name="Busquets A."/>
            <person name="Imperial J."/>
            <person name="Ruiz-Argueso T."/>
        </authorList>
    </citation>
    <scope>NUCLEOTIDE SEQUENCE [LARGE SCALE GENOMIC DNA]</scope>
    <source>
        <strain evidence="7 8">Ro19</strain>
    </source>
</reference>
<comment type="caution">
    <text evidence="7">The sequence shown here is derived from an EMBL/GenBank/DDBJ whole genome shotgun (WGS) entry which is preliminary data.</text>
</comment>